<evidence type="ECO:0000256" key="3">
    <source>
        <dbReference type="SAM" id="SignalP"/>
    </source>
</evidence>
<feature type="compositionally biased region" description="Basic and acidic residues" evidence="1">
    <location>
        <begin position="103"/>
        <end position="136"/>
    </location>
</feature>
<feature type="compositionally biased region" description="Basic and acidic residues" evidence="1">
    <location>
        <begin position="143"/>
        <end position="152"/>
    </location>
</feature>
<feature type="transmembrane region" description="Helical" evidence="2">
    <location>
        <begin position="73"/>
        <end position="96"/>
    </location>
</feature>
<evidence type="ECO:0000256" key="1">
    <source>
        <dbReference type="SAM" id="MobiDB-lite"/>
    </source>
</evidence>
<accession>A0ABD2IK17</accession>
<feature type="compositionally biased region" description="Low complexity" evidence="1">
    <location>
        <begin position="49"/>
        <end position="64"/>
    </location>
</feature>
<comment type="caution">
    <text evidence="4">The sequence shown here is derived from an EMBL/GenBank/DDBJ whole genome shotgun (WGS) entry which is preliminary data.</text>
</comment>
<evidence type="ECO:0000313" key="5">
    <source>
        <dbReference type="Proteomes" id="UP001620645"/>
    </source>
</evidence>
<feature type="signal peptide" evidence="3">
    <location>
        <begin position="1"/>
        <end position="31"/>
    </location>
</feature>
<evidence type="ECO:0000313" key="4">
    <source>
        <dbReference type="EMBL" id="KAL3079738.1"/>
    </source>
</evidence>
<feature type="chain" id="PRO_5044769943" evidence="3">
    <location>
        <begin position="32"/>
        <end position="238"/>
    </location>
</feature>
<reference evidence="4 5" key="1">
    <citation type="submission" date="2024-10" db="EMBL/GenBank/DDBJ databases">
        <authorList>
            <person name="Kim D."/>
        </authorList>
    </citation>
    <scope>NUCLEOTIDE SEQUENCE [LARGE SCALE GENOMIC DNA]</scope>
    <source>
        <strain evidence="4">Taebaek</strain>
    </source>
</reference>
<feature type="region of interest" description="Disordered" evidence="1">
    <location>
        <begin position="34"/>
        <end position="65"/>
    </location>
</feature>
<keyword evidence="3" id="KW-0732">Signal</keyword>
<name>A0ABD2IK17_HETSC</name>
<feature type="compositionally biased region" description="Basic residues" evidence="1">
    <location>
        <begin position="153"/>
        <end position="170"/>
    </location>
</feature>
<evidence type="ECO:0000256" key="2">
    <source>
        <dbReference type="SAM" id="Phobius"/>
    </source>
</evidence>
<sequence>MVSVAELLRSPRSLLLVLSLLFLHNFCCSNANTNASTTQPPSTSPPSAVPTTNAPPNGATPAPNGGSGDQKMLIYGLIGWCVLATLIDLVLIFWVCCRKQPEKEDPTTTTAKEADVEAPAQKEDADPTASIDDKKKAGGKAPAKVDAKDKKASAKKSKSKSSSGKKKAPSLKKANLKDKSAPMAVPPTSMWSVRQGDQPDSGGGDSVPKTNAAAGASAEGGSDASNPAGGSQNYGMLF</sequence>
<keyword evidence="2" id="KW-1133">Transmembrane helix</keyword>
<organism evidence="4 5">
    <name type="scientific">Heterodera schachtii</name>
    <name type="common">Sugarbeet cyst nematode worm</name>
    <name type="synonym">Tylenchus schachtii</name>
    <dbReference type="NCBI Taxonomy" id="97005"/>
    <lineage>
        <taxon>Eukaryota</taxon>
        <taxon>Metazoa</taxon>
        <taxon>Ecdysozoa</taxon>
        <taxon>Nematoda</taxon>
        <taxon>Chromadorea</taxon>
        <taxon>Rhabditida</taxon>
        <taxon>Tylenchina</taxon>
        <taxon>Tylenchomorpha</taxon>
        <taxon>Tylenchoidea</taxon>
        <taxon>Heteroderidae</taxon>
        <taxon>Heteroderinae</taxon>
        <taxon>Heterodera</taxon>
    </lineage>
</organism>
<feature type="compositionally biased region" description="Polar residues" evidence="1">
    <location>
        <begin position="228"/>
        <end position="238"/>
    </location>
</feature>
<keyword evidence="5" id="KW-1185">Reference proteome</keyword>
<feature type="compositionally biased region" description="Low complexity" evidence="1">
    <location>
        <begin position="212"/>
        <end position="225"/>
    </location>
</feature>
<keyword evidence="2" id="KW-0812">Transmembrane</keyword>
<protein>
    <submittedName>
        <fullName evidence="4">Uncharacterized protein</fullName>
    </submittedName>
</protein>
<gene>
    <name evidence="4" type="ORF">niasHS_014020</name>
</gene>
<feature type="region of interest" description="Disordered" evidence="1">
    <location>
        <begin position="103"/>
        <end position="238"/>
    </location>
</feature>
<dbReference type="AlphaFoldDB" id="A0ABD2IK17"/>
<proteinExistence type="predicted"/>
<dbReference type="Proteomes" id="UP001620645">
    <property type="component" value="Unassembled WGS sequence"/>
</dbReference>
<keyword evidence="2" id="KW-0472">Membrane</keyword>
<dbReference type="EMBL" id="JBICCN010000300">
    <property type="protein sequence ID" value="KAL3079738.1"/>
    <property type="molecule type" value="Genomic_DNA"/>
</dbReference>